<protein>
    <submittedName>
        <fullName evidence="1">Uncharacterized protein</fullName>
    </submittedName>
</protein>
<sequence length="44" mass="4291">MTQPKVSPALVAAMTLAGVEAGLTEVLVDEPSRAAKAGLSAAPA</sequence>
<name>A0A7W5V5Y9_9ACTN</name>
<accession>A0A7W5V5Y9</accession>
<keyword evidence="2" id="KW-1185">Reference proteome</keyword>
<dbReference type="AlphaFoldDB" id="A0A7W5V5Y9"/>
<evidence type="ECO:0000313" key="1">
    <source>
        <dbReference type="EMBL" id="MBB3726139.1"/>
    </source>
</evidence>
<evidence type="ECO:0000313" key="2">
    <source>
        <dbReference type="Proteomes" id="UP000579945"/>
    </source>
</evidence>
<dbReference type="RefSeq" id="WP_281388152.1">
    <property type="nucleotide sequence ID" value="NZ_BAAAXX010000117.1"/>
</dbReference>
<dbReference type="Proteomes" id="UP000579945">
    <property type="component" value="Unassembled WGS sequence"/>
</dbReference>
<reference evidence="1 2" key="1">
    <citation type="submission" date="2020-08" db="EMBL/GenBank/DDBJ databases">
        <title>Sequencing the genomes of 1000 actinobacteria strains.</title>
        <authorList>
            <person name="Klenk H.-P."/>
        </authorList>
    </citation>
    <scope>NUCLEOTIDE SEQUENCE [LARGE SCALE GENOMIC DNA]</scope>
    <source>
        <strain evidence="1 2">DSM 44320</strain>
    </source>
</reference>
<dbReference type="EMBL" id="JACIBV010000001">
    <property type="protein sequence ID" value="MBB3726139.1"/>
    <property type="molecule type" value="Genomic_DNA"/>
</dbReference>
<organism evidence="1 2">
    <name type="scientific">Nonomuraea dietziae</name>
    <dbReference type="NCBI Taxonomy" id="65515"/>
    <lineage>
        <taxon>Bacteria</taxon>
        <taxon>Bacillati</taxon>
        <taxon>Actinomycetota</taxon>
        <taxon>Actinomycetes</taxon>
        <taxon>Streptosporangiales</taxon>
        <taxon>Streptosporangiaceae</taxon>
        <taxon>Nonomuraea</taxon>
    </lineage>
</organism>
<gene>
    <name evidence="1" type="ORF">FHR33_001999</name>
</gene>
<proteinExistence type="predicted"/>
<comment type="caution">
    <text evidence="1">The sequence shown here is derived from an EMBL/GenBank/DDBJ whole genome shotgun (WGS) entry which is preliminary data.</text>
</comment>
<dbReference type="GeneID" id="95396287"/>